<organism evidence="2 3">
    <name type="scientific">Seohaeicola nanhaiensis</name>
    <dbReference type="NCBI Taxonomy" id="1387282"/>
    <lineage>
        <taxon>Bacteria</taxon>
        <taxon>Pseudomonadati</taxon>
        <taxon>Pseudomonadota</taxon>
        <taxon>Alphaproteobacteria</taxon>
        <taxon>Rhodobacterales</taxon>
        <taxon>Roseobacteraceae</taxon>
        <taxon>Seohaeicola</taxon>
    </lineage>
</organism>
<sequence>MKICALTAILALTAPAVFAAEPNDSMIAFVNASARGWFADPVVQAAIAESNAAHGGLSQEQLIALDDKWRAEVGHADAPTIAPVRDSQISQAMRAHVAESGGKITEIIVMDKRGMNVAVSDVTSDYWQGDEAKFQETFPLGPDAIHVSEIELDESSQIYQAQVSFTVIDSQGAPIGAVTIGLNAEAF</sequence>
<dbReference type="Proteomes" id="UP001595973">
    <property type="component" value="Unassembled WGS sequence"/>
</dbReference>
<dbReference type="RefSeq" id="WP_380714953.1">
    <property type="nucleotide sequence ID" value="NZ_JBHSGI010000002.1"/>
</dbReference>
<evidence type="ECO:0000313" key="2">
    <source>
        <dbReference type="EMBL" id="MFC4667064.1"/>
    </source>
</evidence>
<feature type="chain" id="PRO_5047067767" evidence="1">
    <location>
        <begin position="20"/>
        <end position="187"/>
    </location>
</feature>
<name>A0ABV9KAP6_9RHOB</name>
<evidence type="ECO:0000256" key="1">
    <source>
        <dbReference type="SAM" id="SignalP"/>
    </source>
</evidence>
<feature type="signal peptide" evidence="1">
    <location>
        <begin position="1"/>
        <end position="19"/>
    </location>
</feature>
<evidence type="ECO:0000313" key="3">
    <source>
        <dbReference type="Proteomes" id="UP001595973"/>
    </source>
</evidence>
<reference evidence="3" key="1">
    <citation type="journal article" date="2019" name="Int. J. Syst. Evol. Microbiol.">
        <title>The Global Catalogue of Microorganisms (GCM) 10K type strain sequencing project: providing services to taxonomists for standard genome sequencing and annotation.</title>
        <authorList>
            <consortium name="The Broad Institute Genomics Platform"/>
            <consortium name="The Broad Institute Genome Sequencing Center for Infectious Disease"/>
            <person name="Wu L."/>
            <person name="Ma J."/>
        </authorList>
    </citation>
    <scope>NUCLEOTIDE SEQUENCE [LARGE SCALE GENOMIC DNA]</scope>
    <source>
        <strain evidence="3">CGMCC 4.7283</strain>
    </source>
</reference>
<gene>
    <name evidence="2" type="ORF">ACFO5X_00735</name>
</gene>
<proteinExistence type="predicted"/>
<keyword evidence="1" id="KW-0732">Signal</keyword>
<dbReference type="EMBL" id="JBHSGI010000002">
    <property type="protein sequence ID" value="MFC4667064.1"/>
    <property type="molecule type" value="Genomic_DNA"/>
</dbReference>
<protein>
    <submittedName>
        <fullName evidence="2">Uncharacterized protein</fullName>
    </submittedName>
</protein>
<keyword evidence="3" id="KW-1185">Reference proteome</keyword>
<comment type="caution">
    <text evidence="2">The sequence shown here is derived from an EMBL/GenBank/DDBJ whole genome shotgun (WGS) entry which is preliminary data.</text>
</comment>
<accession>A0ABV9KAP6</accession>